<comment type="subcellular location">
    <subcellularLocation>
        <location evidence="1">Membrane</location>
        <topology evidence="1">Single-pass membrane protein</topology>
    </subcellularLocation>
</comment>
<accession>A0ABW9Y8T2</accession>
<dbReference type="EMBL" id="JAAATW010000003">
    <property type="protein sequence ID" value="NBE08933.1"/>
    <property type="molecule type" value="Genomic_DNA"/>
</dbReference>
<evidence type="ECO:0000256" key="1">
    <source>
        <dbReference type="ARBA" id="ARBA00004167"/>
    </source>
</evidence>
<evidence type="ECO:0000313" key="5">
    <source>
        <dbReference type="Proteomes" id="UP001517376"/>
    </source>
</evidence>
<dbReference type="RefSeq" id="WP_161767954.1">
    <property type="nucleotide sequence ID" value="NZ_JAAATW010000003.1"/>
</dbReference>
<dbReference type="Pfam" id="PF13704">
    <property type="entry name" value="Glyco_tranf_2_4"/>
    <property type="match status" value="1"/>
</dbReference>
<reference evidence="5" key="1">
    <citation type="submission" date="2020-01" db="EMBL/GenBank/DDBJ databases">
        <title>Sphingomonas sp. strain CSW-10.</title>
        <authorList>
            <person name="Chen W.-M."/>
        </authorList>
    </citation>
    <scope>NUCLEOTIDE SEQUENCE [LARGE SCALE GENOMIC DNA]</scope>
    <source>
        <strain evidence="5">CCP-1</strain>
    </source>
</reference>
<organism evidence="4 5">
    <name type="scientific">Paragemmobacter ruber</name>
    <dbReference type="NCBI Taxonomy" id="1985673"/>
    <lineage>
        <taxon>Bacteria</taxon>
        <taxon>Pseudomonadati</taxon>
        <taxon>Pseudomonadota</taxon>
        <taxon>Alphaproteobacteria</taxon>
        <taxon>Rhodobacterales</taxon>
        <taxon>Paracoccaceae</taxon>
        <taxon>Paragemmobacter</taxon>
    </lineage>
</organism>
<keyword evidence="3" id="KW-1133">Transmembrane helix</keyword>
<keyword evidence="2" id="KW-0812">Transmembrane</keyword>
<keyword evidence="3" id="KW-0472">Membrane</keyword>
<evidence type="ECO:0000313" key="4">
    <source>
        <dbReference type="EMBL" id="NBE08933.1"/>
    </source>
</evidence>
<dbReference type="InterPro" id="IPR029044">
    <property type="entry name" value="Nucleotide-diphossugar_trans"/>
</dbReference>
<dbReference type="PANTHER" id="PTHR21461">
    <property type="entry name" value="GLYCOSYLTRANSFERASE FAMILY 92 PROTEIN"/>
    <property type="match status" value="1"/>
</dbReference>
<dbReference type="Proteomes" id="UP001517376">
    <property type="component" value="Unassembled WGS sequence"/>
</dbReference>
<gene>
    <name evidence="4" type="ORF">GU920_15435</name>
</gene>
<keyword evidence="5" id="KW-1185">Reference proteome</keyword>
<dbReference type="PANTHER" id="PTHR21461:SF69">
    <property type="entry name" value="GLYCOSYLTRANSFERASE FAMILY 92 PROTEIN"/>
    <property type="match status" value="1"/>
</dbReference>
<proteinExistence type="predicted"/>
<name>A0ABW9Y8T2_9RHOB</name>
<protein>
    <submittedName>
        <fullName evidence="4">Glycosyltransferase family 92 protein</fullName>
    </submittedName>
</protein>
<comment type="caution">
    <text evidence="4">The sequence shown here is derived from an EMBL/GenBank/DDBJ whole genome shotgun (WGS) entry which is preliminary data.</text>
</comment>
<sequence length="327" mass="37096">MTACLYSAMRNEGPDVVEWVAWHRLIGFDRIVVWTNDCTDKSDELLDALQNLGWVEHHRHHPAAGASVQGQVAEHALRCQTIASAEWLMWLDADEFLVVKQKDGRLSDLLSVLSDADGMAINWRLFGDSGYDHSPPAPVTESFVQASQLRFRLNRSVKTIHRMDKRVKELFIHRPVWHRDALPAIRLLAGDGRPLPESFVYGIKDNGNPQEMVEKGRQSWKIAQINHYAVKALERVAAKRLRGDGLYANWSDRFDFRYLKRFNKNDETDTTAHRHLPELKAMIAQALSDATVASAYRACEQAFSAMLADLGQQTQFLAKDRYGLSAG</sequence>
<evidence type="ECO:0000256" key="3">
    <source>
        <dbReference type="ARBA" id="ARBA00022989"/>
    </source>
</evidence>
<dbReference type="SUPFAM" id="SSF53448">
    <property type="entry name" value="Nucleotide-diphospho-sugar transferases"/>
    <property type="match status" value="1"/>
</dbReference>
<evidence type="ECO:0000256" key="2">
    <source>
        <dbReference type="ARBA" id="ARBA00022692"/>
    </source>
</evidence>